<dbReference type="Proteomes" id="UP001500190">
    <property type="component" value="Unassembled WGS sequence"/>
</dbReference>
<gene>
    <name evidence="3" type="ORF">GCM10009742_69510</name>
</gene>
<dbReference type="Pfam" id="PF00248">
    <property type="entry name" value="Aldo_ket_red"/>
    <property type="match status" value="1"/>
</dbReference>
<feature type="domain" description="NADP-dependent oxidoreductase" evidence="2">
    <location>
        <begin position="40"/>
        <end position="298"/>
    </location>
</feature>
<dbReference type="InterPro" id="IPR020471">
    <property type="entry name" value="AKR"/>
</dbReference>
<dbReference type="PANTHER" id="PTHR43625:SF40">
    <property type="entry name" value="ALDO-KETO REDUCTASE YAKC [NADP(+)]"/>
    <property type="match status" value="1"/>
</dbReference>
<dbReference type="SUPFAM" id="SSF51430">
    <property type="entry name" value="NAD(P)-linked oxidoreductase"/>
    <property type="match status" value="1"/>
</dbReference>
<name>A0ABN2EJN3_9ACTN</name>
<dbReference type="CDD" id="cd19088">
    <property type="entry name" value="AKR_AKR13B1"/>
    <property type="match status" value="1"/>
</dbReference>
<dbReference type="InterPro" id="IPR036812">
    <property type="entry name" value="NAD(P)_OxRdtase_dom_sf"/>
</dbReference>
<keyword evidence="1" id="KW-0560">Oxidoreductase</keyword>
<evidence type="ECO:0000313" key="3">
    <source>
        <dbReference type="EMBL" id="GAA1609134.1"/>
    </source>
</evidence>
<evidence type="ECO:0000259" key="2">
    <source>
        <dbReference type="Pfam" id="PF00248"/>
    </source>
</evidence>
<protein>
    <submittedName>
        <fullName evidence="3">Aldo/keto reductase</fullName>
    </submittedName>
</protein>
<sequence>MKVSVSIQLRLNHFRYVVPGPDAVRMNQNRLKIGELEVHRLGFGAMRLTGYRPAADRSDAIRVARRAVELGVDFVDTADAYGVGANEELLAEALHPYDGVLIATKVGHTRPSPREWAPCGRPEYLRQATELSLRRLRVERIDLLQLHRVDPAVPYADQLAALAGLVAEGKVRHIGLSEVSVEQLVEARRFVDVVSVQNRYNLTDRKHEAVLDYCTAEGIAFVPWVPIAHGEHAGSQLLGMIAAELGATAAQLSLAWLLHRSPVMLPIPGTSSLEHLEENVAAAALELTPDHLARLAALSAVG</sequence>
<accession>A0ABN2EJN3</accession>
<reference evidence="3 4" key="1">
    <citation type="journal article" date="2019" name="Int. J. Syst. Evol. Microbiol.">
        <title>The Global Catalogue of Microorganisms (GCM) 10K type strain sequencing project: providing services to taxonomists for standard genome sequencing and annotation.</title>
        <authorList>
            <consortium name="The Broad Institute Genomics Platform"/>
            <consortium name="The Broad Institute Genome Sequencing Center for Infectious Disease"/>
            <person name="Wu L."/>
            <person name="Ma J."/>
        </authorList>
    </citation>
    <scope>NUCLEOTIDE SEQUENCE [LARGE SCALE GENOMIC DNA]</scope>
    <source>
        <strain evidence="3 4">JCM 14304</strain>
    </source>
</reference>
<dbReference type="InterPro" id="IPR050791">
    <property type="entry name" value="Aldo-Keto_reductase"/>
</dbReference>
<dbReference type="PRINTS" id="PR00069">
    <property type="entry name" value="ALDKETRDTASE"/>
</dbReference>
<proteinExistence type="predicted"/>
<dbReference type="Gene3D" id="3.20.20.100">
    <property type="entry name" value="NADP-dependent oxidoreductase domain"/>
    <property type="match status" value="1"/>
</dbReference>
<dbReference type="EMBL" id="BAAAND010000012">
    <property type="protein sequence ID" value="GAA1609134.1"/>
    <property type="molecule type" value="Genomic_DNA"/>
</dbReference>
<comment type="caution">
    <text evidence="3">The sequence shown here is derived from an EMBL/GenBank/DDBJ whole genome shotgun (WGS) entry which is preliminary data.</text>
</comment>
<evidence type="ECO:0000313" key="4">
    <source>
        <dbReference type="Proteomes" id="UP001500190"/>
    </source>
</evidence>
<dbReference type="PANTHER" id="PTHR43625">
    <property type="entry name" value="AFLATOXIN B1 ALDEHYDE REDUCTASE"/>
    <property type="match status" value="1"/>
</dbReference>
<evidence type="ECO:0000256" key="1">
    <source>
        <dbReference type="ARBA" id="ARBA00023002"/>
    </source>
</evidence>
<organism evidence="3 4">
    <name type="scientific">Kribbella karoonensis</name>
    <dbReference type="NCBI Taxonomy" id="324851"/>
    <lineage>
        <taxon>Bacteria</taxon>
        <taxon>Bacillati</taxon>
        <taxon>Actinomycetota</taxon>
        <taxon>Actinomycetes</taxon>
        <taxon>Propionibacteriales</taxon>
        <taxon>Kribbellaceae</taxon>
        <taxon>Kribbella</taxon>
    </lineage>
</organism>
<dbReference type="InterPro" id="IPR023210">
    <property type="entry name" value="NADP_OxRdtase_dom"/>
</dbReference>
<keyword evidence="4" id="KW-1185">Reference proteome</keyword>